<keyword evidence="1" id="KW-1133">Transmembrane helix</keyword>
<accession>A0A917TEJ1</accession>
<proteinExistence type="inferred from homology"/>
<feature type="transmembrane region" description="Helical" evidence="1">
    <location>
        <begin position="28"/>
        <end position="49"/>
    </location>
</feature>
<keyword evidence="1" id="KW-0472">Membrane</keyword>
<reference evidence="3" key="2">
    <citation type="submission" date="2020-09" db="EMBL/GenBank/DDBJ databases">
        <authorList>
            <person name="Sun Q."/>
            <person name="Zhou Y."/>
        </authorList>
    </citation>
    <scope>NUCLEOTIDE SEQUENCE</scope>
    <source>
        <strain evidence="3">CGMCC 4.7308</strain>
    </source>
</reference>
<gene>
    <name evidence="3" type="ORF">GCM10011594_42330</name>
</gene>
<evidence type="ECO:0000313" key="4">
    <source>
        <dbReference type="Proteomes" id="UP000655208"/>
    </source>
</evidence>
<reference evidence="3" key="1">
    <citation type="journal article" date="2014" name="Int. J. Syst. Evol. Microbiol.">
        <title>Complete genome sequence of Corynebacterium casei LMG S-19264T (=DSM 44701T), isolated from a smear-ripened cheese.</title>
        <authorList>
            <consortium name="US DOE Joint Genome Institute (JGI-PGF)"/>
            <person name="Walter F."/>
            <person name="Albersmeier A."/>
            <person name="Kalinowski J."/>
            <person name="Ruckert C."/>
        </authorList>
    </citation>
    <scope>NUCLEOTIDE SEQUENCE</scope>
    <source>
        <strain evidence="3">CGMCC 4.7308</strain>
    </source>
</reference>
<feature type="compositionally biased region" description="Low complexity" evidence="2">
    <location>
        <begin position="289"/>
        <end position="304"/>
    </location>
</feature>
<sequence length="351" mass="36540">MTGTAELAGPARPVRTGSRWAFLRRPGWIGAIVGALLFAAACWLVLAPWQFGRHTERSAQNSDITSAMSAPAEPVGRYLTTTAEPDPRMTWHQVTATGSFDPAGQALVRLRQDQQGTPASEVVVPFRLTDGTTVIVDRGYVGQNATDIPPPPQGEVTLTGRVQPDQPDPLHRRPITVDGSLQVTGIDGAELQPAAAAAGTLRQGFVQLVQSSPGALREIGVPQIDDGPYLSYALQWCAFGGMALLAIAYFVWREAFDPREADDRDAEPAGGADAGREGPTVAAGGTGDRAGAVPVGVPADPGDPAGRDTGGGTRAAATATSTAGRSPDGAGAGRTGGPRGRRRFDKSQLYD</sequence>
<name>A0A917TEJ1_9ACTN</name>
<dbReference type="AlphaFoldDB" id="A0A917TEJ1"/>
<comment type="similarity">
    <text evidence="1">Belongs to the SURF1 family.</text>
</comment>
<keyword evidence="4" id="KW-1185">Reference proteome</keyword>
<feature type="transmembrane region" description="Helical" evidence="1">
    <location>
        <begin position="232"/>
        <end position="252"/>
    </location>
</feature>
<keyword evidence="1" id="KW-1003">Cell membrane</keyword>
<feature type="region of interest" description="Disordered" evidence="2">
    <location>
        <begin position="261"/>
        <end position="351"/>
    </location>
</feature>
<dbReference type="CDD" id="cd06662">
    <property type="entry name" value="SURF1"/>
    <property type="match status" value="1"/>
</dbReference>
<protein>
    <recommendedName>
        <fullName evidence="1">SURF1-like protein</fullName>
    </recommendedName>
</protein>
<dbReference type="EMBL" id="BMNA01000018">
    <property type="protein sequence ID" value="GGM17772.1"/>
    <property type="molecule type" value="Genomic_DNA"/>
</dbReference>
<dbReference type="Pfam" id="PF02104">
    <property type="entry name" value="SURF1"/>
    <property type="match status" value="1"/>
</dbReference>
<dbReference type="RefSeq" id="WP_188944847.1">
    <property type="nucleotide sequence ID" value="NZ_BMNA01000018.1"/>
</dbReference>
<dbReference type="GO" id="GO:0005886">
    <property type="term" value="C:plasma membrane"/>
    <property type="evidence" value="ECO:0007669"/>
    <property type="project" value="UniProtKB-SubCell"/>
</dbReference>
<comment type="caution">
    <text evidence="3">The sequence shown here is derived from an EMBL/GenBank/DDBJ whole genome shotgun (WGS) entry which is preliminary data.</text>
</comment>
<dbReference type="PROSITE" id="PS50895">
    <property type="entry name" value="SURF1"/>
    <property type="match status" value="1"/>
</dbReference>
<organism evidence="3 4">
    <name type="scientific">Nakamurella endophytica</name>
    <dbReference type="NCBI Taxonomy" id="1748367"/>
    <lineage>
        <taxon>Bacteria</taxon>
        <taxon>Bacillati</taxon>
        <taxon>Actinomycetota</taxon>
        <taxon>Actinomycetes</taxon>
        <taxon>Nakamurellales</taxon>
        <taxon>Nakamurellaceae</taxon>
        <taxon>Nakamurella</taxon>
    </lineage>
</organism>
<dbReference type="Proteomes" id="UP000655208">
    <property type="component" value="Unassembled WGS sequence"/>
</dbReference>
<keyword evidence="1" id="KW-0812">Transmembrane</keyword>
<evidence type="ECO:0000256" key="1">
    <source>
        <dbReference type="RuleBase" id="RU363076"/>
    </source>
</evidence>
<dbReference type="InterPro" id="IPR002994">
    <property type="entry name" value="Surf1/Shy1"/>
</dbReference>
<comment type="subcellular location">
    <subcellularLocation>
        <location evidence="1">Cell membrane</location>
        <topology evidence="1">Multi-pass membrane protein</topology>
    </subcellularLocation>
</comment>
<feature type="compositionally biased region" description="Low complexity" evidence="2">
    <location>
        <begin position="314"/>
        <end position="329"/>
    </location>
</feature>
<evidence type="ECO:0000256" key="2">
    <source>
        <dbReference type="SAM" id="MobiDB-lite"/>
    </source>
</evidence>
<evidence type="ECO:0000313" key="3">
    <source>
        <dbReference type="EMBL" id="GGM17772.1"/>
    </source>
</evidence>